<evidence type="ECO:0000313" key="14">
    <source>
        <dbReference type="EMBL" id="SDF09873.1"/>
    </source>
</evidence>
<dbReference type="EMBL" id="FNBD01000007">
    <property type="protein sequence ID" value="SDF09873.1"/>
    <property type="molecule type" value="Genomic_DNA"/>
</dbReference>
<dbReference type="eggNOG" id="COG0607">
    <property type="taxonomic scope" value="Bacteria"/>
</dbReference>
<proteinExistence type="inferred from homology"/>
<evidence type="ECO:0000256" key="6">
    <source>
        <dbReference type="ARBA" id="ARBA00055169"/>
    </source>
</evidence>
<organism evidence="14 15">
    <name type="scientific">Cellulophaga baltica</name>
    <dbReference type="NCBI Taxonomy" id="76594"/>
    <lineage>
        <taxon>Bacteria</taxon>
        <taxon>Pseudomonadati</taxon>
        <taxon>Bacteroidota</taxon>
        <taxon>Flavobacteriia</taxon>
        <taxon>Flavobacteriales</taxon>
        <taxon>Flavobacteriaceae</taxon>
        <taxon>Cellulophaga</taxon>
    </lineage>
</organism>
<dbReference type="AlphaFoldDB" id="A0A1G7IB60"/>
<dbReference type="CDD" id="cd00158">
    <property type="entry name" value="RHOD"/>
    <property type="match status" value="1"/>
</dbReference>
<feature type="domain" description="Rhodanese" evidence="13">
    <location>
        <begin position="270"/>
        <end position="352"/>
    </location>
</feature>
<comment type="subunit">
    <text evidence="7">Homodimer. Forms a stable heterotetrameric complex of 2 MoeB and 2 MoaD during adenylation of MoaD.</text>
</comment>
<accession>A0A1G7IB60</accession>
<keyword evidence="3" id="KW-0547">Nucleotide-binding</keyword>
<evidence type="ECO:0000313" key="15">
    <source>
        <dbReference type="Proteomes" id="UP000182114"/>
    </source>
</evidence>
<comment type="similarity">
    <text evidence="1">Belongs to the HesA/MoeB/ThiF family.</text>
</comment>
<dbReference type="Pfam" id="PF00899">
    <property type="entry name" value="ThiF"/>
    <property type="match status" value="1"/>
</dbReference>
<dbReference type="GO" id="GO:0004792">
    <property type="term" value="F:thiosulfate-cyanide sulfurtransferase activity"/>
    <property type="evidence" value="ECO:0007669"/>
    <property type="project" value="TreeGrafter"/>
</dbReference>
<dbReference type="InterPro" id="IPR000594">
    <property type="entry name" value="ThiF_NAD_FAD-bd"/>
</dbReference>
<evidence type="ECO:0000256" key="10">
    <source>
        <dbReference type="ARBA" id="ARBA00075110"/>
    </source>
</evidence>
<dbReference type="PANTHER" id="PTHR10953:SF102">
    <property type="entry name" value="ADENYLYLTRANSFERASE AND SULFURTRANSFERASE MOCS3"/>
    <property type="match status" value="1"/>
</dbReference>
<dbReference type="GO" id="GO:0005524">
    <property type="term" value="F:ATP binding"/>
    <property type="evidence" value="ECO:0007669"/>
    <property type="project" value="UniProtKB-KW"/>
</dbReference>
<keyword evidence="15" id="KW-1185">Reference proteome</keyword>
<dbReference type="SUPFAM" id="SSF69572">
    <property type="entry name" value="Activating enzymes of the ubiquitin-like proteins"/>
    <property type="match status" value="1"/>
</dbReference>
<evidence type="ECO:0000256" key="3">
    <source>
        <dbReference type="ARBA" id="ARBA00022741"/>
    </source>
</evidence>
<evidence type="ECO:0000256" key="9">
    <source>
        <dbReference type="ARBA" id="ARBA00073635"/>
    </source>
</evidence>
<dbReference type="SMART" id="SM00450">
    <property type="entry name" value="RHOD"/>
    <property type="match status" value="1"/>
</dbReference>
<dbReference type="GO" id="GO:0061605">
    <property type="term" value="F:molybdopterin-synthase adenylyltransferase activity"/>
    <property type="evidence" value="ECO:0007669"/>
    <property type="project" value="UniProtKB-EC"/>
</dbReference>
<dbReference type="InterPro" id="IPR035985">
    <property type="entry name" value="Ubiquitin-activating_enz"/>
</dbReference>
<dbReference type="GO" id="GO:0008641">
    <property type="term" value="F:ubiquitin-like modifier activating enzyme activity"/>
    <property type="evidence" value="ECO:0007669"/>
    <property type="project" value="InterPro"/>
</dbReference>
<dbReference type="EC" id="2.7.7.80" evidence="8"/>
<dbReference type="PROSITE" id="PS50206">
    <property type="entry name" value="RHODANESE_3"/>
    <property type="match status" value="1"/>
</dbReference>
<keyword evidence="2 14" id="KW-0808">Transferase</keyword>
<dbReference type="Gene3D" id="3.40.50.720">
    <property type="entry name" value="NAD(P)-binding Rossmann-like Domain"/>
    <property type="match status" value="1"/>
</dbReference>
<dbReference type="Pfam" id="PF00581">
    <property type="entry name" value="Rhodanese"/>
    <property type="match status" value="1"/>
</dbReference>
<name>A0A1G7IB60_9FLAO</name>
<evidence type="ECO:0000256" key="5">
    <source>
        <dbReference type="ARBA" id="ARBA00052218"/>
    </source>
</evidence>
<dbReference type="CDD" id="cd00757">
    <property type="entry name" value="ThiF_MoeB_HesA_family"/>
    <property type="match status" value="1"/>
</dbReference>
<dbReference type="PANTHER" id="PTHR10953">
    <property type="entry name" value="UBIQUITIN-ACTIVATING ENZYME E1"/>
    <property type="match status" value="1"/>
</dbReference>
<reference evidence="15" key="1">
    <citation type="submission" date="2016-10" db="EMBL/GenBank/DDBJ databases">
        <authorList>
            <person name="Varghese N."/>
            <person name="Submissions S."/>
        </authorList>
    </citation>
    <scope>NUCLEOTIDE SEQUENCE [LARGE SCALE GENOMIC DNA]</scope>
    <source>
        <strain evidence="15">DSM 24729</strain>
    </source>
</reference>
<dbReference type="InterPro" id="IPR001763">
    <property type="entry name" value="Rhodanese-like_dom"/>
</dbReference>
<dbReference type="InterPro" id="IPR045886">
    <property type="entry name" value="ThiF/MoeB/HesA"/>
</dbReference>
<dbReference type="eggNOG" id="COG0476">
    <property type="taxonomic scope" value="Bacteria"/>
</dbReference>
<comment type="function">
    <text evidence="6">Catalyzes the adenylation by ATP of the carboxyl group of the C-terminal glycine of sulfur carrier protein MoaD.</text>
</comment>
<sequence length="356" mass="39087">MNLERYTRQTQLKEFGLEAQKKLSEAKVLVIGAGGLGVPALTYLNAMGVGTLGIVDSDVVSLSNLHRQVSYYENEVGESKVSSLIKKLQAQNSATNLIPHHTFLSTENALAIIAAYDVVLDASDNFPTRYLVNDACVILKKPFVYGALHSFEGQVSVFNFEDGPTYRCIFPTMPNPAEIPNCNENGVLGVVPGIIGNLQALEVVKVITGIGEALSGKFLLFDGLSQNYRKINFKKVAGNDAIIHLKDSYEFSCEIGGSAITSQELTELLKKEDLQVIDVRTDAEYQQFHLEEAIHIPLSALERKLEAINYSKDIYVICQSGIRSQKAIQLIGAFKPNATLINVDGGMNKLNRYALR</sequence>
<comment type="catalytic activity">
    <reaction evidence="5">
        <text>[molybdopterin-synthase sulfur-carrier protein]-C-terminal Gly-Gly + ATP + H(+) = [molybdopterin-synthase sulfur-carrier protein]-C-terminal Gly-Gly-AMP + diphosphate</text>
        <dbReference type="Rhea" id="RHEA:43616"/>
        <dbReference type="Rhea" id="RHEA-COMP:12159"/>
        <dbReference type="Rhea" id="RHEA-COMP:12202"/>
        <dbReference type="ChEBI" id="CHEBI:15378"/>
        <dbReference type="ChEBI" id="CHEBI:30616"/>
        <dbReference type="ChEBI" id="CHEBI:33019"/>
        <dbReference type="ChEBI" id="CHEBI:90618"/>
        <dbReference type="ChEBI" id="CHEBI:90778"/>
        <dbReference type="EC" id="2.7.7.80"/>
    </reaction>
</comment>
<dbReference type="GO" id="GO:0008146">
    <property type="term" value="F:sulfotransferase activity"/>
    <property type="evidence" value="ECO:0007669"/>
    <property type="project" value="TreeGrafter"/>
</dbReference>
<evidence type="ECO:0000256" key="12">
    <source>
        <dbReference type="ARBA" id="ARBA00078531"/>
    </source>
</evidence>
<dbReference type="Gene3D" id="3.40.250.10">
    <property type="entry name" value="Rhodanese-like domain"/>
    <property type="match status" value="1"/>
</dbReference>
<evidence type="ECO:0000256" key="7">
    <source>
        <dbReference type="ARBA" id="ARBA00063809"/>
    </source>
</evidence>
<gene>
    <name evidence="14" type="ORF">SAMN04487992_107144</name>
</gene>
<dbReference type="FunFam" id="3.40.50.720:FF:000033">
    <property type="entry name" value="Adenylyltransferase and sulfurtransferase MOCS3"/>
    <property type="match status" value="1"/>
</dbReference>
<evidence type="ECO:0000259" key="13">
    <source>
        <dbReference type="PROSITE" id="PS50206"/>
    </source>
</evidence>
<keyword evidence="14" id="KW-0548">Nucleotidyltransferase</keyword>
<keyword evidence="4" id="KW-0067">ATP-binding</keyword>
<dbReference type="Proteomes" id="UP000182114">
    <property type="component" value="Unassembled WGS sequence"/>
</dbReference>
<protein>
    <recommendedName>
        <fullName evidence="9">Molybdopterin-synthase adenylyltransferase</fullName>
        <ecNumber evidence="8">2.7.7.80</ecNumber>
    </recommendedName>
    <alternativeName>
        <fullName evidence="12">MoaD protein adenylase</fullName>
    </alternativeName>
    <alternativeName>
        <fullName evidence="10">Molybdopterin-converting factor subunit 1 adenylase</fullName>
    </alternativeName>
    <alternativeName>
        <fullName evidence="11">Sulfur carrier protein MoaD adenylyltransferase</fullName>
    </alternativeName>
</protein>
<evidence type="ECO:0000256" key="4">
    <source>
        <dbReference type="ARBA" id="ARBA00022840"/>
    </source>
</evidence>
<dbReference type="GO" id="GO:0005829">
    <property type="term" value="C:cytosol"/>
    <property type="evidence" value="ECO:0007669"/>
    <property type="project" value="TreeGrafter"/>
</dbReference>
<evidence type="ECO:0000256" key="11">
    <source>
        <dbReference type="ARBA" id="ARBA00075328"/>
    </source>
</evidence>
<evidence type="ECO:0000256" key="2">
    <source>
        <dbReference type="ARBA" id="ARBA00022679"/>
    </source>
</evidence>
<dbReference type="RefSeq" id="WP_074538666.1">
    <property type="nucleotide sequence ID" value="NZ_FNBD01000007.1"/>
</dbReference>
<evidence type="ECO:0000256" key="8">
    <source>
        <dbReference type="ARBA" id="ARBA00066884"/>
    </source>
</evidence>
<dbReference type="InterPro" id="IPR036873">
    <property type="entry name" value="Rhodanese-like_dom_sf"/>
</dbReference>
<evidence type="ECO:0000256" key="1">
    <source>
        <dbReference type="ARBA" id="ARBA00009919"/>
    </source>
</evidence>